<dbReference type="OrthoDB" id="6537357at2"/>
<gene>
    <name evidence="1" type="ORF">WM40_01690</name>
</gene>
<keyword evidence="2" id="KW-1185">Reference proteome</keyword>
<dbReference type="PATRIC" id="fig|28092.6.peg.391"/>
<proteinExistence type="predicted"/>
<dbReference type="STRING" id="28092.WM40_01690"/>
<sequence>MPANAAGPYIHIVRVDIAPEQEAAFNRWYDEVHLPAILSCPGWLTGSRYKAIDDGPAYAAVYTIAGDWVYDTPEFEAVKGFMAFTPFVSHFTRLRLAPLAPTGAPPESTNGPA</sequence>
<comment type="caution">
    <text evidence="1">The sequence shown here is derived from an EMBL/GenBank/DDBJ whole genome shotgun (WGS) entry which is preliminary data.</text>
</comment>
<reference evidence="1 2" key="1">
    <citation type="submission" date="2015-03" db="EMBL/GenBank/DDBJ databases">
        <title>Draft Genome Sequence of Burkholderia andropogonis type strain ICMP2807, isolated from Sorghum bicolor.</title>
        <authorList>
            <person name="Lopes-Santos L."/>
            <person name="Castro D.B."/>
            <person name="Ottoboni L.M."/>
            <person name="Park D."/>
            <person name="Weirc B.S."/>
            <person name="Destefano S.A."/>
        </authorList>
    </citation>
    <scope>NUCLEOTIDE SEQUENCE [LARGE SCALE GENOMIC DNA]</scope>
    <source>
        <strain evidence="1 2">ICMP2807</strain>
    </source>
</reference>
<dbReference type="EMBL" id="LAQU01000001">
    <property type="protein sequence ID" value="KKB65449.1"/>
    <property type="molecule type" value="Genomic_DNA"/>
</dbReference>
<evidence type="ECO:0000313" key="1">
    <source>
        <dbReference type="EMBL" id="KKB65449.1"/>
    </source>
</evidence>
<protein>
    <recommendedName>
        <fullName evidence="3">DUF4286 family protein</fullName>
    </recommendedName>
</protein>
<organism evidence="1 2">
    <name type="scientific">Robbsia andropogonis</name>
    <dbReference type="NCBI Taxonomy" id="28092"/>
    <lineage>
        <taxon>Bacteria</taxon>
        <taxon>Pseudomonadati</taxon>
        <taxon>Pseudomonadota</taxon>
        <taxon>Betaproteobacteria</taxon>
        <taxon>Burkholderiales</taxon>
        <taxon>Burkholderiaceae</taxon>
        <taxon>Robbsia</taxon>
    </lineage>
</organism>
<dbReference type="InterPro" id="IPR011008">
    <property type="entry name" value="Dimeric_a/b-barrel"/>
</dbReference>
<dbReference type="Proteomes" id="UP000033618">
    <property type="component" value="Unassembled WGS sequence"/>
</dbReference>
<accession>A0A0F5K6E4</accession>
<dbReference type="SUPFAM" id="SSF54909">
    <property type="entry name" value="Dimeric alpha+beta barrel"/>
    <property type="match status" value="1"/>
</dbReference>
<dbReference type="AlphaFoldDB" id="A0A0F5K6E4"/>
<evidence type="ECO:0008006" key="3">
    <source>
        <dbReference type="Google" id="ProtNLM"/>
    </source>
</evidence>
<evidence type="ECO:0000313" key="2">
    <source>
        <dbReference type="Proteomes" id="UP000033618"/>
    </source>
</evidence>
<name>A0A0F5K6E4_9BURK</name>